<keyword evidence="5" id="KW-1185">Reference proteome</keyword>
<dbReference type="InterPro" id="IPR005706">
    <property type="entry name" value="Ribosomal_uS2_bac/mit/plastid"/>
</dbReference>
<evidence type="ECO:0008006" key="6">
    <source>
        <dbReference type="Google" id="ProtNLM"/>
    </source>
</evidence>
<feature type="region of interest" description="Disordered" evidence="3">
    <location>
        <begin position="142"/>
        <end position="183"/>
    </location>
</feature>
<dbReference type="Pfam" id="PF00318">
    <property type="entry name" value="Ribosomal_S2"/>
    <property type="match status" value="1"/>
</dbReference>
<dbReference type="PANTHER" id="PTHR12534">
    <property type="entry name" value="30S RIBOSOMAL PROTEIN S2 PROKARYOTIC AND ORGANELLAR"/>
    <property type="match status" value="1"/>
</dbReference>
<dbReference type="GO" id="GO:0005763">
    <property type="term" value="C:mitochondrial small ribosomal subunit"/>
    <property type="evidence" value="ECO:0007669"/>
    <property type="project" value="EnsemblFungi"/>
</dbReference>
<dbReference type="GO" id="GO:0006412">
    <property type="term" value="P:translation"/>
    <property type="evidence" value="ECO:0007669"/>
    <property type="project" value="InterPro"/>
</dbReference>
<dbReference type="InterPro" id="IPR001865">
    <property type="entry name" value="Ribosomal_uS2"/>
</dbReference>
<feature type="region of interest" description="Disordered" evidence="3">
    <location>
        <begin position="451"/>
        <end position="475"/>
    </location>
</feature>
<dbReference type="FunFam" id="3.40.50.10490:FF:000055">
    <property type="entry name" value="Mitochondrial ribosomal protein"/>
    <property type="match status" value="1"/>
</dbReference>
<evidence type="ECO:0000256" key="3">
    <source>
        <dbReference type="SAM" id="MobiDB-lite"/>
    </source>
</evidence>
<comment type="similarity">
    <text evidence="1">Belongs to the universal ribosomal protein uS2 family.</text>
</comment>
<dbReference type="OrthoDB" id="2320368at2759"/>
<evidence type="ECO:0000313" key="4">
    <source>
        <dbReference type="EMBL" id="EER33913.1"/>
    </source>
</evidence>
<dbReference type="GeneID" id="8302120"/>
<reference evidence="4 5" key="1">
    <citation type="journal article" date="2009" name="Nature">
        <title>Evolution of pathogenicity and sexual reproduction in eight Candida genomes.</title>
        <authorList>
            <person name="Butler G."/>
            <person name="Rasmussen M.D."/>
            <person name="Lin M.F."/>
            <person name="Santos M.A."/>
            <person name="Sakthikumar S."/>
            <person name="Munro C.A."/>
            <person name="Rheinbay E."/>
            <person name="Grabherr M."/>
            <person name="Forche A."/>
            <person name="Reedy J.L."/>
            <person name="Agrafioti I."/>
            <person name="Arnaud M.B."/>
            <person name="Bates S."/>
            <person name="Brown A.J."/>
            <person name="Brunke S."/>
            <person name="Costanzo M.C."/>
            <person name="Fitzpatrick D.A."/>
            <person name="de Groot P.W."/>
            <person name="Harris D."/>
            <person name="Hoyer L.L."/>
            <person name="Hube B."/>
            <person name="Klis F.M."/>
            <person name="Kodira C."/>
            <person name="Lennard N."/>
            <person name="Logue M.E."/>
            <person name="Martin R."/>
            <person name="Neiman A.M."/>
            <person name="Nikolaou E."/>
            <person name="Quail M.A."/>
            <person name="Quinn J."/>
            <person name="Santos M.C."/>
            <person name="Schmitzberger F.F."/>
            <person name="Sherlock G."/>
            <person name="Shah P."/>
            <person name="Silverstein K.A."/>
            <person name="Skrzypek M.S."/>
            <person name="Soll D."/>
            <person name="Staggs R."/>
            <person name="Stansfield I."/>
            <person name="Stumpf M.P."/>
            <person name="Sudbery P.E."/>
            <person name="Srikantha T."/>
            <person name="Zeng Q."/>
            <person name="Berman J."/>
            <person name="Berriman M."/>
            <person name="Heitman J."/>
            <person name="Gow N.A."/>
            <person name="Lorenz M.C."/>
            <person name="Birren B.W."/>
            <person name="Kellis M."/>
            <person name="Cuomo C.A."/>
        </authorList>
    </citation>
    <scope>NUCLEOTIDE SEQUENCE [LARGE SCALE GENOMIC DNA]</scope>
    <source>
        <strain evidence="5">ATCC MYA-3404 / T1</strain>
    </source>
</reference>
<organism evidence="4 5">
    <name type="scientific">Candida tropicalis (strain ATCC MYA-3404 / T1)</name>
    <name type="common">Yeast</name>
    <dbReference type="NCBI Taxonomy" id="294747"/>
    <lineage>
        <taxon>Eukaryota</taxon>
        <taxon>Fungi</taxon>
        <taxon>Dikarya</taxon>
        <taxon>Ascomycota</taxon>
        <taxon>Saccharomycotina</taxon>
        <taxon>Pichiomycetes</taxon>
        <taxon>Debaryomycetaceae</taxon>
        <taxon>Candida/Lodderomyces clade</taxon>
        <taxon>Candida</taxon>
    </lineage>
</organism>
<evidence type="ECO:0000313" key="5">
    <source>
        <dbReference type="Proteomes" id="UP000002037"/>
    </source>
</evidence>
<sequence>MIRSTSRSSRRIFMNLSRTYSTEKPTQQQQQQQHQQAQDAETLAHTLSQKELREKAIADALAREEEAILRTKRIRELTEESQLLISTLNKTPSTLINERLNKLNQDLSKLPQDKVKQLDEELREFLNNNIILPEHLTINRPWAKEDSESNKNTSSGDSSSTGKASSTISSQYTSQYPNLKPTPDYKPYSSQELYLRQLHHTRLNGKLGSRVTDVYRPQRDVNNPIKYNDTTIAKLMAAGCHLGHATSSFRASMQPFIYGIYDKVHIIDLNKTLEKLTLACKVIEGVVEKGGIVLYVGTYKNNSSIHEALIKASERSHGYYVNKRWIPGTITNYTEITKQYSQVKTKVDIDMKEKQYEIKHAEKIIKPDLVVLLNPVENRNCIKECISACIPTIGLCDTDMEPSLLTYPIPCNDDSVRSVSLMLGILSKSAETGLNNRLAAIEKLEKNATKQIEEKQDKEEEEDVAGIEESPVKEE</sequence>
<dbReference type="Proteomes" id="UP000002037">
    <property type="component" value="Unassembled WGS sequence"/>
</dbReference>
<dbReference type="eggNOG" id="KOG0832">
    <property type="taxonomic scope" value="Eukaryota"/>
</dbReference>
<evidence type="ECO:0000256" key="1">
    <source>
        <dbReference type="ARBA" id="ARBA00006242"/>
    </source>
</evidence>
<dbReference type="Gene3D" id="3.40.50.10490">
    <property type="entry name" value="Glucose-6-phosphate isomerase like protein, domain 1"/>
    <property type="match status" value="1"/>
</dbReference>
<dbReference type="SUPFAM" id="SSF52313">
    <property type="entry name" value="Ribosomal protein S2"/>
    <property type="match status" value="1"/>
</dbReference>
<dbReference type="HOGENOM" id="CLU_040318_4_3_1"/>
<keyword evidence="2" id="KW-0007">Acetylation</keyword>
<gene>
    <name evidence="4" type="ORF">CTRG_02731</name>
</gene>
<dbReference type="KEGG" id="ctp:CTRG_02731"/>
<dbReference type="EMBL" id="GG692397">
    <property type="protein sequence ID" value="EER33913.1"/>
    <property type="molecule type" value="Genomic_DNA"/>
</dbReference>
<dbReference type="GO" id="GO:0003735">
    <property type="term" value="F:structural constituent of ribosome"/>
    <property type="evidence" value="ECO:0007669"/>
    <property type="project" value="EnsemblFungi"/>
</dbReference>
<dbReference type="VEuPathDB" id="FungiDB:CTRG_02731"/>
<dbReference type="CDD" id="cd01425">
    <property type="entry name" value="RPS2"/>
    <property type="match status" value="1"/>
</dbReference>
<dbReference type="RefSeq" id="XP_002548434.1">
    <property type="nucleotide sequence ID" value="XM_002548388.1"/>
</dbReference>
<dbReference type="PANTHER" id="PTHR12534:SF0">
    <property type="entry name" value="SMALL RIBOSOMAL SUBUNIT PROTEIN US2M"/>
    <property type="match status" value="1"/>
</dbReference>
<accession>C5M8K9</accession>
<dbReference type="HAMAP" id="MF_00291_B">
    <property type="entry name" value="Ribosomal_uS2_B"/>
    <property type="match status" value="1"/>
</dbReference>
<proteinExistence type="inferred from homology"/>
<evidence type="ECO:0000256" key="2">
    <source>
        <dbReference type="ARBA" id="ARBA00022990"/>
    </source>
</evidence>
<name>C5M8K9_CANTT</name>
<dbReference type="InterPro" id="IPR023591">
    <property type="entry name" value="Ribosomal_uS2_flav_dom_sf"/>
</dbReference>
<feature type="compositionally biased region" description="Low complexity" evidence="3">
    <location>
        <begin position="150"/>
        <end position="176"/>
    </location>
</feature>
<protein>
    <recommendedName>
        <fullName evidence="6">Ribosomal protein S2</fullName>
    </recommendedName>
</protein>
<dbReference type="STRING" id="294747.C5M8K9"/>
<dbReference type="AlphaFoldDB" id="C5M8K9"/>
<dbReference type="NCBIfam" id="TIGR01011">
    <property type="entry name" value="rpsB_bact"/>
    <property type="match status" value="1"/>
</dbReference>
<dbReference type="PRINTS" id="PR00395">
    <property type="entry name" value="RIBOSOMALS2"/>
</dbReference>